<reference evidence="2 3" key="1">
    <citation type="journal article" date="2020" name="Front. Microbiol.">
        <title>Single-cell genomics of novel Actinobacteria with the Wood-Ljungdahl pathway discovered in a serpentinizing system.</title>
        <authorList>
            <person name="Merino N."/>
            <person name="Kawai M."/>
            <person name="Boyd E.S."/>
            <person name="Colman D.R."/>
            <person name="McGlynn S.E."/>
            <person name="Nealson K.H."/>
            <person name="Kurokawa K."/>
            <person name="Hongoh Y."/>
        </authorList>
    </citation>
    <scope>NUCLEOTIDE SEQUENCE [LARGE SCALE GENOMIC DNA]</scope>
    <source>
        <strain evidence="2 3">S44</strain>
    </source>
</reference>
<feature type="transmembrane region" description="Helical" evidence="1">
    <location>
        <begin position="30"/>
        <end position="52"/>
    </location>
</feature>
<organism evidence="2 3">
    <name type="scientific">Candidatus Hakubella thermalkaliphila</name>
    <dbReference type="NCBI Taxonomy" id="2754717"/>
    <lineage>
        <taxon>Bacteria</taxon>
        <taxon>Bacillati</taxon>
        <taxon>Actinomycetota</taxon>
        <taxon>Actinomycetota incertae sedis</taxon>
        <taxon>Candidatus Hakubellales</taxon>
        <taxon>Candidatus Hakubellaceae</taxon>
        <taxon>Candidatus Hakubella</taxon>
    </lineage>
</organism>
<evidence type="ECO:0000313" key="3">
    <source>
        <dbReference type="Proteomes" id="UP000561271"/>
    </source>
</evidence>
<sequence>MLESLKVMGFVLVNPLKAFRIVKDKYGFKIYFLPALLILIGVILYTVVVGPLEAEHPSSPFSRYDPGYYISGALVSSKRYAIKIRTGYFSNGCHDRGSGS</sequence>
<dbReference type="Proteomes" id="UP000561271">
    <property type="component" value="Unassembled WGS sequence"/>
</dbReference>
<dbReference type="EMBL" id="BLSC01000097">
    <property type="protein sequence ID" value="GFP37488.1"/>
    <property type="molecule type" value="Genomic_DNA"/>
</dbReference>
<evidence type="ECO:0000256" key="1">
    <source>
        <dbReference type="SAM" id="Phobius"/>
    </source>
</evidence>
<dbReference type="AlphaFoldDB" id="A0A6V8PYD6"/>
<proteinExistence type="predicted"/>
<keyword evidence="1" id="KW-0812">Transmembrane</keyword>
<gene>
    <name evidence="2" type="ORF">HKBW3S44_01168</name>
</gene>
<accession>A0A6V8PYD6</accession>
<comment type="caution">
    <text evidence="2">The sequence shown here is derived from an EMBL/GenBank/DDBJ whole genome shotgun (WGS) entry which is preliminary data.</text>
</comment>
<dbReference type="RefSeq" id="WP_176231707.1">
    <property type="nucleotide sequence ID" value="NZ_BLSC01000097.1"/>
</dbReference>
<keyword evidence="1" id="KW-1133">Transmembrane helix</keyword>
<evidence type="ECO:0000313" key="2">
    <source>
        <dbReference type="EMBL" id="GFP37488.1"/>
    </source>
</evidence>
<protein>
    <submittedName>
        <fullName evidence="2">Uncharacterized protein</fullName>
    </submittedName>
</protein>
<keyword evidence="1" id="KW-0472">Membrane</keyword>
<name>A0A6V8PYD6_9ACTN</name>